<accession>A0ABN7EBP8</accession>
<evidence type="ECO:0000313" key="2">
    <source>
        <dbReference type="Proteomes" id="UP001189122"/>
    </source>
</evidence>
<sequence length="34" mass="4134">MFLLLALLLLLHYSLIYYNFYSRYNTLIICSLEC</sequence>
<reference evidence="2" key="1">
    <citation type="journal article" date="2020" name="Sci. Rep.">
        <title>Chromosome-scale genome assembly for the duckweed Spirodela intermedia, integrating cytogenetic maps, PacBio and Oxford Nanopore libraries.</title>
        <authorList>
            <person name="Hoang P.T.N."/>
            <person name="Fiebig A."/>
            <person name="Novak P."/>
            <person name="Macas J."/>
            <person name="Cao H.X."/>
            <person name="Stepanenko A."/>
            <person name="Chen G."/>
            <person name="Borisjuk N."/>
            <person name="Scholz U."/>
            <person name="Schubert I."/>
        </authorList>
    </citation>
    <scope>NUCLEOTIDE SEQUENCE [LARGE SCALE GENOMIC DNA]</scope>
</reference>
<dbReference type="Proteomes" id="UP001189122">
    <property type="component" value="Unassembled WGS sequence"/>
</dbReference>
<dbReference type="EMBL" id="CACRZD030000283">
    <property type="protein sequence ID" value="CAA6675335.1"/>
    <property type="molecule type" value="Genomic_DNA"/>
</dbReference>
<gene>
    <name evidence="1" type="ORF">SI7747_UN021677</name>
</gene>
<organism evidence="1 2">
    <name type="scientific">Spirodela intermedia</name>
    <name type="common">Intermediate duckweed</name>
    <dbReference type="NCBI Taxonomy" id="51605"/>
    <lineage>
        <taxon>Eukaryota</taxon>
        <taxon>Viridiplantae</taxon>
        <taxon>Streptophyta</taxon>
        <taxon>Embryophyta</taxon>
        <taxon>Tracheophyta</taxon>
        <taxon>Spermatophyta</taxon>
        <taxon>Magnoliopsida</taxon>
        <taxon>Liliopsida</taxon>
        <taxon>Araceae</taxon>
        <taxon>Lemnoideae</taxon>
        <taxon>Spirodela</taxon>
    </lineage>
</organism>
<evidence type="ECO:0000313" key="1">
    <source>
        <dbReference type="EMBL" id="CAA6675335.1"/>
    </source>
</evidence>
<name>A0ABN7EBP8_SPIIN</name>
<keyword evidence="2" id="KW-1185">Reference proteome</keyword>
<proteinExistence type="predicted"/>
<protein>
    <submittedName>
        <fullName evidence="1">Uncharacterized protein</fullName>
    </submittedName>
</protein>
<comment type="caution">
    <text evidence="1">The sequence shown here is derived from an EMBL/GenBank/DDBJ whole genome shotgun (WGS) entry which is preliminary data.</text>
</comment>